<dbReference type="EMBL" id="LKCN02000010">
    <property type="protein sequence ID" value="RCI11403.1"/>
    <property type="molecule type" value="Genomic_DNA"/>
</dbReference>
<protein>
    <submittedName>
        <fullName evidence="3">Uncharacterized protein</fullName>
    </submittedName>
</protein>
<keyword evidence="4" id="KW-1185">Reference proteome</keyword>
<evidence type="ECO:0000256" key="1">
    <source>
        <dbReference type="SAM" id="MobiDB-lite"/>
    </source>
</evidence>
<proteinExistence type="predicted"/>
<evidence type="ECO:0000313" key="3">
    <source>
        <dbReference type="EMBL" id="RCI11403.1"/>
    </source>
</evidence>
<comment type="caution">
    <text evidence="3">The sequence shown here is derived from an EMBL/GenBank/DDBJ whole genome shotgun (WGS) entry which is preliminary data.</text>
</comment>
<accession>A0A367LAG4</accession>
<dbReference type="AlphaFoldDB" id="A0A367LAG4"/>
<evidence type="ECO:0000313" key="4">
    <source>
        <dbReference type="Proteomes" id="UP000253664"/>
    </source>
</evidence>
<feature type="chain" id="PRO_5016768400" evidence="2">
    <location>
        <begin position="23"/>
        <end position="240"/>
    </location>
</feature>
<dbReference type="Proteomes" id="UP000253664">
    <property type="component" value="Unassembled WGS sequence"/>
</dbReference>
<name>A0A367LAG4_9HYPO</name>
<gene>
    <name evidence="3" type="ORF">L249_7683</name>
</gene>
<organism evidence="3 4">
    <name type="scientific">Ophiocordyceps polyrhachis-furcata BCC 54312</name>
    <dbReference type="NCBI Taxonomy" id="1330021"/>
    <lineage>
        <taxon>Eukaryota</taxon>
        <taxon>Fungi</taxon>
        <taxon>Dikarya</taxon>
        <taxon>Ascomycota</taxon>
        <taxon>Pezizomycotina</taxon>
        <taxon>Sordariomycetes</taxon>
        <taxon>Hypocreomycetidae</taxon>
        <taxon>Hypocreales</taxon>
        <taxon>Ophiocordycipitaceae</taxon>
        <taxon>Ophiocordyceps</taxon>
    </lineage>
</organism>
<feature type="signal peptide" evidence="2">
    <location>
        <begin position="1"/>
        <end position="22"/>
    </location>
</feature>
<sequence>MSQRAVAARLLWLTPRLRFASSFLHPYLLQWLFFPRRDEKKKKVPLMQTPPITSSTLLSRISKPEDQATQMPGCKQPKTAPRTARITDASPRKPAITTLTRRIAPLLNKRLRSCHASEQGDEKDGELHHGKALLTWKLLNNLGLKLARKNTPLLIQAHISCHQTSYARMTIVNYQKTRAYLSVYRNLHTYRLRTASTSVRICMSQPSIIDLCLKSQAKLIRSFHPPFTRLQLKKKKKDEI</sequence>
<keyword evidence="2" id="KW-0732">Signal</keyword>
<evidence type="ECO:0000256" key="2">
    <source>
        <dbReference type="SAM" id="SignalP"/>
    </source>
</evidence>
<feature type="region of interest" description="Disordered" evidence="1">
    <location>
        <begin position="65"/>
        <end position="85"/>
    </location>
</feature>
<reference evidence="3 4" key="1">
    <citation type="journal article" date="2015" name="BMC Genomics">
        <title>Insights from the genome of Ophiocordyceps polyrhachis-furcata to pathogenicity and host specificity in insect fungi.</title>
        <authorList>
            <person name="Wichadakul D."/>
            <person name="Kobmoo N."/>
            <person name="Ingsriswang S."/>
            <person name="Tangphatsornruang S."/>
            <person name="Chantasingh D."/>
            <person name="Luangsa-ard J.J."/>
            <person name="Eurwilaichitr L."/>
        </authorList>
    </citation>
    <scope>NUCLEOTIDE SEQUENCE [LARGE SCALE GENOMIC DNA]</scope>
    <source>
        <strain evidence="3 4">BCC 54312</strain>
    </source>
</reference>